<dbReference type="OrthoDB" id="6105938at2759"/>
<feature type="compositionally biased region" description="Polar residues" evidence="1">
    <location>
        <begin position="119"/>
        <end position="134"/>
    </location>
</feature>
<feature type="compositionally biased region" description="Polar residues" evidence="1">
    <location>
        <begin position="200"/>
        <end position="213"/>
    </location>
</feature>
<evidence type="ECO:0000313" key="3">
    <source>
        <dbReference type="Proteomes" id="UP000054477"/>
    </source>
</evidence>
<dbReference type="STRING" id="1095629.A0A0C9XLH5"/>
<organism evidence="2 3">
    <name type="scientific">Laccaria amethystina LaAM-08-1</name>
    <dbReference type="NCBI Taxonomy" id="1095629"/>
    <lineage>
        <taxon>Eukaryota</taxon>
        <taxon>Fungi</taxon>
        <taxon>Dikarya</taxon>
        <taxon>Basidiomycota</taxon>
        <taxon>Agaricomycotina</taxon>
        <taxon>Agaricomycetes</taxon>
        <taxon>Agaricomycetidae</taxon>
        <taxon>Agaricales</taxon>
        <taxon>Agaricineae</taxon>
        <taxon>Hydnangiaceae</taxon>
        <taxon>Laccaria</taxon>
    </lineage>
</organism>
<feature type="region of interest" description="Disordered" evidence="1">
    <location>
        <begin position="54"/>
        <end position="106"/>
    </location>
</feature>
<dbReference type="HOGENOM" id="CLU_1111562_0_0_1"/>
<reference evidence="3" key="2">
    <citation type="submission" date="2015-01" db="EMBL/GenBank/DDBJ databases">
        <title>Evolutionary Origins and Diversification of the Mycorrhizal Mutualists.</title>
        <authorList>
            <consortium name="DOE Joint Genome Institute"/>
            <consortium name="Mycorrhizal Genomics Consortium"/>
            <person name="Kohler A."/>
            <person name="Kuo A."/>
            <person name="Nagy L.G."/>
            <person name="Floudas D."/>
            <person name="Copeland A."/>
            <person name="Barry K.W."/>
            <person name="Cichocki N."/>
            <person name="Veneault-Fourrey C."/>
            <person name="LaButti K."/>
            <person name="Lindquist E.A."/>
            <person name="Lipzen A."/>
            <person name="Lundell T."/>
            <person name="Morin E."/>
            <person name="Murat C."/>
            <person name="Riley R."/>
            <person name="Ohm R."/>
            <person name="Sun H."/>
            <person name="Tunlid A."/>
            <person name="Henrissat B."/>
            <person name="Grigoriev I.V."/>
            <person name="Hibbett D.S."/>
            <person name="Martin F."/>
        </authorList>
    </citation>
    <scope>NUCLEOTIDE SEQUENCE [LARGE SCALE GENOMIC DNA]</scope>
    <source>
        <strain evidence="3">LaAM-08-1</strain>
    </source>
</reference>
<accession>A0A0C9XLH5</accession>
<dbReference type="EMBL" id="KN838670">
    <property type="protein sequence ID" value="KIJ98411.1"/>
    <property type="molecule type" value="Genomic_DNA"/>
</dbReference>
<reference evidence="2 3" key="1">
    <citation type="submission" date="2014-04" db="EMBL/GenBank/DDBJ databases">
        <authorList>
            <consortium name="DOE Joint Genome Institute"/>
            <person name="Kuo A."/>
            <person name="Kohler A."/>
            <person name="Nagy L.G."/>
            <person name="Floudas D."/>
            <person name="Copeland A."/>
            <person name="Barry K.W."/>
            <person name="Cichocki N."/>
            <person name="Veneault-Fourrey C."/>
            <person name="LaButti K."/>
            <person name="Lindquist E.A."/>
            <person name="Lipzen A."/>
            <person name="Lundell T."/>
            <person name="Morin E."/>
            <person name="Murat C."/>
            <person name="Sun H."/>
            <person name="Tunlid A."/>
            <person name="Henrissat B."/>
            <person name="Grigoriev I.V."/>
            <person name="Hibbett D.S."/>
            <person name="Martin F."/>
            <person name="Nordberg H.P."/>
            <person name="Cantor M.N."/>
            <person name="Hua S.X."/>
        </authorList>
    </citation>
    <scope>NUCLEOTIDE SEQUENCE [LARGE SCALE GENOMIC DNA]</scope>
    <source>
        <strain evidence="2 3">LaAM-08-1</strain>
    </source>
</reference>
<gene>
    <name evidence="2" type="ORF">K443DRAFT_680843</name>
</gene>
<proteinExistence type="predicted"/>
<sequence>MTLRSCPFCRKPFAASRIVKLHVDRPAASEQGVEDVELLRRLDAEEAKRQVELEAAVEQSKQRKRELRESLERAQRLQKQREEEAEARKQQHPTVAGKSASGAVPWSWRARHAANSDFTSSLMSSATPPSTRFGQGTGGGWRARAANSDLTSSLVSSAAPPPTQSEGGVWRAPRPTSELTTSLVAPPSTQFGQGWRAAARQNTNADLTSSLAS</sequence>
<protein>
    <submittedName>
        <fullName evidence="2">Uncharacterized protein</fullName>
    </submittedName>
</protein>
<feature type="region of interest" description="Disordered" evidence="1">
    <location>
        <begin position="119"/>
        <end position="213"/>
    </location>
</feature>
<evidence type="ECO:0000256" key="1">
    <source>
        <dbReference type="SAM" id="MobiDB-lite"/>
    </source>
</evidence>
<feature type="compositionally biased region" description="Basic and acidic residues" evidence="1">
    <location>
        <begin position="66"/>
        <end position="89"/>
    </location>
</feature>
<feature type="compositionally biased region" description="Polar residues" evidence="1">
    <location>
        <begin position="177"/>
        <end position="192"/>
    </location>
</feature>
<keyword evidence="3" id="KW-1185">Reference proteome</keyword>
<name>A0A0C9XLH5_9AGAR</name>
<dbReference type="AlphaFoldDB" id="A0A0C9XLH5"/>
<dbReference type="Proteomes" id="UP000054477">
    <property type="component" value="Unassembled WGS sequence"/>
</dbReference>
<evidence type="ECO:0000313" key="2">
    <source>
        <dbReference type="EMBL" id="KIJ98411.1"/>
    </source>
</evidence>